<feature type="transmembrane region" description="Helical" evidence="2">
    <location>
        <begin position="895"/>
        <end position="916"/>
    </location>
</feature>
<feature type="transmembrane region" description="Helical" evidence="2">
    <location>
        <begin position="826"/>
        <end position="842"/>
    </location>
</feature>
<feature type="compositionally biased region" description="Low complexity" evidence="1">
    <location>
        <begin position="290"/>
        <end position="303"/>
    </location>
</feature>
<dbReference type="RefSeq" id="WP_159524049.1">
    <property type="nucleotide sequence ID" value="NZ_CP053642.1"/>
</dbReference>
<feature type="transmembrane region" description="Helical" evidence="2">
    <location>
        <begin position="1303"/>
        <end position="1322"/>
    </location>
</feature>
<keyword evidence="2" id="KW-0472">Membrane</keyword>
<sequence length="1328" mass="135119">MTAPGPEARSSAEGIPGAGAGRAQDETLAVVVTAGVTAFLPRALVALAAQTALPAAVLIVDVASRANGLGDGTPVEEAVEASGLDLVTAVRILRAPAALTLGGAVARGLALAQERAAARPRPEVSDEDEGRPLLSLDLDPSDAQWLWLLHDDSAPEPDCLAELLQAVTTARSIALAGPKQVDWDNPDLLLEVGLRATGSARRANDIVPGEIDQGQHDDRSDVLAVGTAGALISYQAWQEVGGASPDMPLLSEGLELSHALRLAGHRVVVVPSAVIRHRRATYLGLRGADADGAPTDADEAAGAPSPVERAESPDAGQAPEAAASVEPPDLDRSFRARRTAQLVAWATISTRPLLPLLAWMILLALGRGAWRLLTKAPGLAGDELAAALTAASRPARIRRGRRRLASFTAVPRGVLAELYLDPAEIRAARRDRGRQERQRLARAAAPSELELGELAALATRRRRALGAVLALAAICGLTALGEALTARSVMGGALASLGEDWRALWDAAWSTWAGSADGYPTAMTPFLAVLALPMALAGAAGISGDALVHLLLLASLPLAAAGAWFAAGAVTRRIALRAWAALTWAAAPSLLFAAGQGRLASLIVHILLPWALVALARAVGADRRDRVLSGLAGAHRISDDELAHAESISSARVEELGELAEEELAELGEPGEQHGPGGSGPRADDAGPEEPAEAIEGAGEPTRSPDDAEESGPHDSGPHADEAGEDDTQDDAQEGAGAPPRQPLSERLAARIQQAAAAARATAAVEHYGPGSPTAAAVAGLLLAAITAAVPATAAIIVPALLLLIVVKALQRALGPSRAPGGARRLLLTLVPAAVTPAPVWWRAWQLREAGDGAAALRLLLTEPGAPVVTPAPGRADLLLGSPIDLASLIPGEHALLAVRLLLALAPLLALTGLLASGRRGGRARAGALTAIGALALAVVTAGTIIGTGLAPSGARMTVVGWPGAAQSLALAGVLAAALAGADATRAALVQRSRGWFQIAAPVACALALVPPLLLGGGWALAVAHGDRVPGQVRATNPGAPLMALRPAARQVPLIARELQRAPEASRVLVLGSTGTGDGSVLTASIWRGDGLLLTDALPEPTGARLDSRAGRSASAGSAADGAEGLADTADSSLAAAIASTVAGQGETAADELSAHGIGVVLLTTRQGDEVTASARAGLASTPGLEELARTDAAVSWRVIPSDAAQSARAVLLETADGGAPRASTVPFTGQSTTTTIPGSASGRDRVLVLAERADPGWSATLNGEPLQATTRTDGRGQWQQAFLIPASGGELTLTHSSADERMLAVAIMTVWAITALAALPLRRRRSA</sequence>
<dbReference type="Pfam" id="PF13641">
    <property type="entry name" value="Glyco_tranf_2_3"/>
    <property type="match status" value="1"/>
</dbReference>
<feature type="transmembrane region" description="Helical" evidence="2">
    <location>
        <begin position="576"/>
        <end position="595"/>
    </location>
</feature>
<evidence type="ECO:0000313" key="3">
    <source>
        <dbReference type="EMBL" id="QKD79192.1"/>
    </source>
</evidence>
<feature type="transmembrane region" description="Helical" evidence="2">
    <location>
        <begin position="964"/>
        <end position="984"/>
    </location>
</feature>
<feature type="transmembrane region" description="Helical" evidence="2">
    <location>
        <begin position="550"/>
        <end position="570"/>
    </location>
</feature>
<feature type="transmembrane region" description="Helical" evidence="2">
    <location>
        <begin position="928"/>
        <end position="952"/>
    </location>
</feature>
<keyword evidence="4" id="KW-1185">Reference proteome</keyword>
<dbReference type="InterPro" id="IPR050834">
    <property type="entry name" value="Glycosyltransf_2"/>
</dbReference>
<feature type="region of interest" description="Disordered" evidence="1">
    <location>
        <begin position="1104"/>
        <end position="1124"/>
    </location>
</feature>
<keyword evidence="2" id="KW-1133">Transmembrane helix</keyword>
<evidence type="ECO:0000256" key="1">
    <source>
        <dbReference type="SAM" id="MobiDB-lite"/>
    </source>
</evidence>
<dbReference type="KEGG" id="amam:HPC72_02020"/>
<feature type="transmembrane region" description="Helical" evidence="2">
    <location>
        <begin position="464"/>
        <end position="484"/>
    </location>
</feature>
<feature type="region of interest" description="Disordered" evidence="1">
    <location>
        <begin position="287"/>
        <end position="329"/>
    </location>
</feature>
<dbReference type="SUPFAM" id="SSF53448">
    <property type="entry name" value="Nucleotide-diphospho-sugar transferases"/>
    <property type="match status" value="1"/>
</dbReference>
<dbReference type="InterPro" id="IPR029044">
    <property type="entry name" value="Nucleotide-diphossugar_trans"/>
</dbReference>
<feature type="transmembrane region" description="Helical" evidence="2">
    <location>
        <begin position="996"/>
        <end position="1022"/>
    </location>
</feature>
<gene>
    <name evidence="3" type="ORF">HPC72_02020</name>
</gene>
<proteinExistence type="predicted"/>
<organism evidence="3 4">
    <name type="scientific">Actinomyces marmotae</name>
    <dbReference type="NCBI Taxonomy" id="2737173"/>
    <lineage>
        <taxon>Bacteria</taxon>
        <taxon>Bacillati</taxon>
        <taxon>Actinomycetota</taxon>
        <taxon>Actinomycetes</taxon>
        <taxon>Actinomycetales</taxon>
        <taxon>Actinomycetaceae</taxon>
        <taxon>Actinomyces</taxon>
    </lineage>
</organism>
<feature type="region of interest" description="Disordered" evidence="1">
    <location>
        <begin position="1"/>
        <end position="20"/>
    </location>
</feature>
<feature type="compositionally biased region" description="Acidic residues" evidence="1">
    <location>
        <begin position="723"/>
        <end position="733"/>
    </location>
</feature>
<feature type="transmembrane region" description="Helical" evidence="2">
    <location>
        <begin position="522"/>
        <end position="543"/>
    </location>
</feature>
<feature type="region of interest" description="Disordered" evidence="1">
    <location>
        <begin position="668"/>
        <end position="742"/>
    </location>
</feature>
<feature type="region of interest" description="Disordered" evidence="1">
    <location>
        <begin position="1222"/>
        <end position="1241"/>
    </location>
</feature>
<keyword evidence="3" id="KW-0808">Transferase</keyword>
<feature type="transmembrane region" description="Helical" evidence="2">
    <location>
        <begin position="342"/>
        <end position="365"/>
    </location>
</feature>
<keyword evidence="2" id="KW-0812">Transmembrane</keyword>
<feature type="transmembrane region" description="Helical" evidence="2">
    <location>
        <begin position="602"/>
        <end position="620"/>
    </location>
</feature>
<feature type="transmembrane region" description="Helical" evidence="2">
    <location>
        <begin position="775"/>
        <end position="805"/>
    </location>
</feature>
<evidence type="ECO:0000256" key="2">
    <source>
        <dbReference type="SAM" id="Phobius"/>
    </source>
</evidence>
<accession>A0A6M8B0E2</accession>
<feature type="compositionally biased region" description="Basic and acidic residues" evidence="1">
    <location>
        <begin position="703"/>
        <end position="722"/>
    </location>
</feature>
<feature type="compositionally biased region" description="Low complexity" evidence="1">
    <location>
        <begin position="1111"/>
        <end position="1124"/>
    </location>
</feature>
<dbReference type="Proteomes" id="UP000504752">
    <property type="component" value="Chromosome"/>
</dbReference>
<name>A0A6M8B0E2_9ACTO</name>
<protein>
    <submittedName>
        <fullName evidence="3">Glycosyltransferase</fullName>
    </submittedName>
</protein>
<dbReference type="PANTHER" id="PTHR43685:SF3">
    <property type="entry name" value="SLR2126 PROTEIN"/>
    <property type="match status" value="1"/>
</dbReference>
<feature type="compositionally biased region" description="Polar residues" evidence="1">
    <location>
        <begin position="1226"/>
        <end position="1239"/>
    </location>
</feature>
<reference evidence="3 4" key="1">
    <citation type="submission" date="2020-05" db="EMBL/GenBank/DDBJ databases">
        <title>Actinomyces sp. zg-325.</title>
        <authorList>
            <person name="Yang C."/>
        </authorList>
    </citation>
    <scope>NUCLEOTIDE SEQUENCE [LARGE SCALE GENOMIC DNA]</scope>
    <source>
        <strain evidence="4">zg-325</strain>
    </source>
</reference>
<dbReference type="PANTHER" id="PTHR43685">
    <property type="entry name" value="GLYCOSYLTRANSFERASE"/>
    <property type="match status" value="1"/>
</dbReference>
<evidence type="ECO:0000313" key="4">
    <source>
        <dbReference type="Proteomes" id="UP000504752"/>
    </source>
</evidence>
<dbReference type="Gene3D" id="3.90.550.10">
    <property type="entry name" value="Spore Coat Polysaccharide Biosynthesis Protein SpsA, Chain A"/>
    <property type="match status" value="1"/>
</dbReference>
<dbReference type="EMBL" id="CP053642">
    <property type="protein sequence ID" value="QKD79192.1"/>
    <property type="molecule type" value="Genomic_DNA"/>
</dbReference>
<dbReference type="GO" id="GO:0016740">
    <property type="term" value="F:transferase activity"/>
    <property type="evidence" value="ECO:0007669"/>
    <property type="project" value="UniProtKB-KW"/>
</dbReference>